<reference evidence="3 4" key="1">
    <citation type="journal article" date="2014" name="Int. J. Syst. Evol. Microbiol.">
        <title>Complete genome sequence of Corynebacterium casei LMG S-19264T (=DSM 44701T), isolated from a smear-ripened cheese.</title>
        <authorList>
            <consortium name="US DOE Joint Genome Institute (JGI-PGF)"/>
            <person name="Walter F."/>
            <person name="Albersmeier A."/>
            <person name="Kalinowski J."/>
            <person name="Ruckert C."/>
        </authorList>
    </citation>
    <scope>NUCLEOTIDE SEQUENCE [LARGE SCALE GENOMIC DNA]</scope>
    <source>
        <strain evidence="3 4">CGMCC 1.9161</strain>
    </source>
</reference>
<dbReference type="AlphaFoldDB" id="A0A917Q4R0"/>
<dbReference type="InterPro" id="IPR011322">
    <property type="entry name" value="N-reg_PII-like_a/b"/>
</dbReference>
<dbReference type="InterPro" id="IPR015867">
    <property type="entry name" value="N-reg_PII/ATP_PRibTrfase_C"/>
</dbReference>
<gene>
    <name evidence="3" type="ORF">GCM10011322_08240</name>
</gene>
<evidence type="ECO:0000313" key="3">
    <source>
        <dbReference type="EMBL" id="GGK23945.1"/>
    </source>
</evidence>
<dbReference type="InterPro" id="IPR002187">
    <property type="entry name" value="N-reg_PII"/>
</dbReference>
<protein>
    <recommendedName>
        <fullName evidence="1">Nitrogen regulatory protein P-II</fullName>
    </recommendedName>
</protein>
<dbReference type="Pfam" id="PF00543">
    <property type="entry name" value="P-II"/>
    <property type="match status" value="1"/>
</dbReference>
<dbReference type="Proteomes" id="UP000600449">
    <property type="component" value="Unassembled WGS sequence"/>
</dbReference>
<evidence type="ECO:0000313" key="4">
    <source>
        <dbReference type="Proteomes" id="UP000600449"/>
    </source>
</evidence>
<comment type="function">
    <text evidence="2">In nitrogen-limiting conditions, when the ratio of Gln to 2-ketoglutarate decreases, P-II is uridylylated to P-II-UMP. P-II-UMP allows the deadenylation of glutamine synthetase (GS), thus activating the enzyme. Conversely, in nitrogen excess P-II is deuridylated and promotes the adenylation of GS. P-II indirectly controls the transcription of the GS gene (glnA). P-II prevents NR-II-catalyzed conversion of NR-I to NR-I-phosphate, the transcriptional activator of glnA. When P-II is uridylylated to P-II-UMP, these events are reversed.</text>
</comment>
<name>A0A917Q4R0_9HYPH</name>
<dbReference type="GO" id="GO:0030234">
    <property type="term" value="F:enzyme regulator activity"/>
    <property type="evidence" value="ECO:0007669"/>
    <property type="project" value="InterPro"/>
</dbReference>
<evidence type="ECO:0000256" key="1">
    <source>
        <dbReference type="ARBA" id="ARBA00015681"/>
    </source>
</evidence>
<dbReference type="SUPFAM" id="SSF54913">
    <property type="entry name" value="GlnB-like"/>
    <property type="match status" value="1"/>
</dbReference>
<comment type="caution">
    <text evidence="3">The sequence shown here is derived from an EMBL/GenBank/DDBJ whole genome shotgun (WGS) entry which is preliminary data.</text>
</comment>
<dbReference type="GO" id="GO:0006808">
    <property type="term" value="P:regulation of nitrogen utilization"/>
    <property type="evidence" value="ECO:0007669"/>
    <property type="project" value="InterPro"/>
</dbReference>
<dbReference type="RefSeq" id="WP_188909857.1">
    <property type="nucleotide sequence ID" value="NZ_BMMF01000002.1"/>
</dbReference>
<dbReference type="Gene3D" id="3.30.70.120">
    <property type="match status" value="1"/>
</dbReference>
<proteinExistence type="predicted"/>
<keyword evidence="4" id="KW-1185">Reference proteome</keyword>
<organism evidence="3 4">
    <name type="scientific">Salinarimonas ramus</name>
    <dbReference type="NCBI Taxonomy" id="690164"/>
    <lineage>
        <taxon>Bacteria</taxon>
        <taxon>Pseudomonadati</taxon>
        <taxon>Pseudomonadota</taxon>
        <taxon>Alphaproteobacteria</taxon>
        <taxon>Hyphomicrobiales</taxon>
        <taxon>Salinarimonadaceae</taxon>
        <taxon>Salinarimonas</taxon>
    </lineage>
</organism>
<sequence length="112" mass="12405">MTETSNAPRLATHPKKRLDIIVEAPIMNRLLDLLDRLAVTGYTVVPALAGRGRDGSWRRAGLVSDAGQMVMVICVLDESRVPEVLEPVYKLLSRQIGIVTVSDVAVIRREHF</sequence>
<evidence type="ECO:0000256" key="2">
    <source>
        <dbReference type="ARBA" id="ARBA00025238"/>
    </source>
</evidence>
<dbReference type="EMBL" id="BMMF01000002">
    <property type="protein sequence ID" value="GGK23945.1"/>
    <property type="molecule type" value="Genomic_DNA"/>
</dbReference>
<accession>A0A917Q4R0</accession>